<gene>
    <name evidence="3" type="ORF">CLV72_10871</name>
</gene>
<evidence type="ECO:0000256" key="2">
    <source>
        <dbReference type="SAM" id="Phobius"/>
    </source>
</evidence>
<dbReference type="RefSeq" id="WP_106250673.1">
    <property type="nucleotide sequence ID" value="NZ_PVZC01000008.1"/>
</dbReference>
<feature type="compositionally biased region" description="Low complexity" evidence="1">
    <location>
        <begin position="8"/>
        <end position="31"/>
    </location>
</feature>
<organism evidence="3 4">
    <name type="scientific">Allonocardiopsis opalescens</name>
    <dbReference type="NCBI Taxonomy" id="1144618"/>
    <lineage>
        <taxon>Bacteria</taxon>
        <taxon>Bacillati</taxon>
        <taxon>Actinomycetota</taxon>
        <taxon>Actinomycetes</taxon>
        <taxon>Streptosporangiales</taxon>
        <taxon>Allonocardiopsis</taxon>
    </lineage>
</organism>
<reference evidence="3 4" key="1">
    <citation type="submission" date="2018-03" db="EMBL/GenBank/DDBJ databases">
        <title>Genomic Encyclopedia of Archaeal and Bacterial Type Strains, Phase II (KMG-II): from individual species to whole genera.</title>
        <authorList>
            <person name="Goeker M."/>
        </authorList>
    </citation>
    <scope>NUCLEOTIDE SEQUENCE [LARGE SCALE GENOMIC DNA]</scope>
    <source>
        <strain evidence="3 4">DSM 45601</strain>
    </source>
</reference>
<comment type="caution">
    <text evidence="3">The sequence shown here is derived from an EMBL/GenBank/DDBJ whole genome shotgun (WGS) entry which is preliminary data.</text>
</comment>
<dbReference type="Proteomes" id="UP000237846">
    <property type="component" value="Unassembled WGS sequence"/>
</dbReference>
<keyword evidence="2" id="KW-1133">Transmembrane helix</keyword>
<dbReference type="OrthoDB" id="4842880at2"/>
<keyword evidence="2" id="KW-0812">Transmembrane</keyword>
<evidence type="ECO:0000313" key="4">
    <source>
        <dbReference type="Proteomes" id="UP000237846"/>
    </source>
</evidence>
<feature type="transmembrane region" description="Helical" evidence="2">
    <location>
        <begin position="40"/>
        <end position="60"/>
    </location>
</feature>
<dbReference type="EMBL" id="PVZC01000008">
    <property type="protein sequence ID" value="PRX96067.1"/>
    <property type="molecule type" value="Genomic_DNA"/>
</dbReference>
<name>A0A2T0PX02_9ACTN</name>
<keyword evidence="4" id="KW-1185">Reference proteome</keyword>
<accession>A0A2T0PX02</accession>
<keyword evidence="2" id="KW-0472">Membrane</keyword>
<protein>
    <submittedName>
        <fullName evidence="3">Uncharacterized protein</fullName>
    </submittedName>
</protein>
<dbReference type="AlphaFoldDB" id="A0A2T0PX02"/>
<evidence type="ECO:0000256" key="1">
    <source>
        <dbReference type="SAM" id="MobiDB-lite"/>
    </source>
</evidence>
<feature type="region of interest" description="Disordered" evidence="1">
    <location>
        <begin position="1"/>
        <end position="32"/>
    </location>
</feature>
<sequence>MSPPAPSPSADDTGAAPAPPETGAAAATAEPRGLSRTGRALRLVACTVCLALLTFGTFFWDDFHFPFGPFRMYSTRNDPNGTIQVAILQGRTESQDWHDLPFHPDITGVNRAEVEGQIPLFEADPDRLSVIADAMAAQQPHLEPLTGVRLINRYHLLEERRLNGHRDDLIAVWEAP</sequence>
<evidence type="ECO:0000313" key="3">
    <source>
        <dbReference type="EMBL" id="PRX96067.1"/>
    </source>
</evidence>
<proteinExistence type="predicted"/>